<sequence>MASQRCRTAAAARVSRGTGAAARHARLRRLAGALGRRRFGRSGVDGRRSFVFIRRRGARVRAGELFARRNLTSREPRRSVAHDLRDREGARWTIAGRATRGLRESMSRRSRLPRSIGSLSMHRPRPIGHRISGGWQKRARCRAPALPFV</sequence>
<gene>
    <name evidence="2" type="ORF">Y036_309</name>
</gene>
<evidence type="ECO:0000313" key="2">
    <source>
        <dbReference type="EMBL" id="KGX05936.1"/>
    </source>
</evidence>
<accession>A0AA40J8I0</accession>
<comment type="caution">
    <text evidence="2">The sequence shown here is derived from an EMBL/GenBank/DDBJ whole genome shotgun (WGS) entry which is preliminary data.</text>
</comment>
<feature type="region of interest" description="Disordered" evidence="1">
    <location>
        <begin position="103"/>
        <end position="134"/>
    </location>
</feature>
<organism evidence="2 3">
    <name type="scientific">Burkholderia pseudomallei</name>
    <name type="common">Pseudomonas pseudomallei</name>
    <dbReference type="NCBI Taxonomy" id="28450"/>
    <lineage>
        <taxon>Bacteria</taxon>
        <taxon>Pseudomonadati</taxon>
        <taxon>Pseudomonadota</taxon>
        <taxon>Betaproteobacteria</taxon>
        <taxon>Burkholderiales</taxon>
        <taxon>Burkholderiaceae</taxon>
        <taxon>Burkholderia</taxon>
        <taxon>pseudomallei group</taxon>
    </lineage>
</organism>
<reference evidence="2 3" key="1">
    <citation type="submission" date="2014-08" db="EMBL/GenBank/DDBJ databases">
        <authorList>
            <person name="Bunnell A."/>
            <person name="Chain P.S."/>
            <person name="Chertkov O."/>
            <person name="Currie B.J."/>
            <person name="Daligault H.E."/>
            <person name="Davenport K.W."/>
            <person name="Davis C."/>
            <person name="Gleasner C.D."/>
            <person name="Johnson S.L."/>
            <person name="Kaestli M."/>
            <person name="Koren S."/>
            <person name="Kunde Y.A."/>
            <person name="Mayo M."/>
            <person name="McMurry K.K."/>
            <person name="Price E.P."/>
            <person name="Reitenga K.G."/>
            <person name="Robison R."/>
            <person name="Rosovitz M.J."/>
            <person name="Sarovich D.S."/>
            <person name="Teshima H."/>
        </authorList>
    </citation>
    <scope>NUCLEOTIDE SEQUENCE [LARGE SCALE GENOMIC DNA]</scope>
    <source>
        <strain evidence="2 3">MSHR44</strain>
    </source>
</reference>
<dbReference type="Proteomes" id="UP000030475">
    <property type="component" value="Unassembled WGS sequence"/>
</dbReference>
<protein>
    <submittedName>
        <fullName evidence="2">Uncharacterized protein</fullName>
    </submittedName>
</protein>
<proteinExistence type="predicted"/>
<evidence type="ECO:0000256" key="1">
    <source>
        <dbReference type="SAM" id="MobiDB-lite"/>
    </source>
</evidence>
<name>A0AA40J8I0_BURPE</name>
<evidence type="ECO:0000313" key="3">
    <source>
        <dbReference type="Proteomes" id="UP000030475"/>
    </source>
</evidence>
<dbReference type="AlphaFoldDB" id="A0AA40J8I0"/>
<dbReference type="EMBL" id="JQIM01000010">
    <property type="protein sequence ID" value="KGX05936.1"/>
    <property type="molecule type" value="Genomic_DNA"/>
</dbReference>